<dbReference type="InterPro" id="IPR005183">
    <property type="entry name" value="DUF305_CopM-like"/>
</dbReference>
<evidence type="ECO:0000313" key="3">
    <source>
        <dbReference type="EMBL" id="SIN75330.1"/>
    </source>
</evidence>
<keyword evidence="4" id="KW-1185">Reference proteome</keyword>
<name>A0A1N6DX48_9RHOB</name>
<dbReference type="STRING" id="1217970.SAMN05444002_0102"/>
<dbReference type="AlphaFoldDB" id="A0A1N6DX48"/>
<feature type="transmembrane region" description="Helical" evidence="1">
    <location>
        <begin position="65"/>
        <end position="84"/>
    </location>
</feature>
<dbReference type="Proteomes" id="UP000184932">
    <property type="component" value="Unassembled WGS sequence"/>
</dbReference>
<feature type="transmembrane region" description="Helical" evidence="1">
    <location>
        <begin position="6"/>
        <end position="26"/>
    </location>
</feature>
<dbReference type="EMBL" id="FSRL01000001">
    <property type="protein sequence ID" value="SIN75330.1"/>
    <property type="molecule type" value="Genomic_DNA"/>
</dbReference>
<feature type="transmembrane region" description="Helical" evidence="1">
    <location>
        <begin position="38"/>
        <end position="59"/>
    </location>
</feature>
<dbReference type="Gene3D" id="1.20.1260.10">
    <property type="match status" value="1"/>
</dbReference>
<dbReference type="Pfam" id="PF03713">
    <property type="entry name" value="DUF305"/>
    <property type="match status" value="1"/>
</dbReference>
<dbReference type="InterPro" id="IPR012347">
    <property type="entry name" value="Ferritin-like"/>
</dbReference>
<accession>A0A1N6DX48</accession>
<organism evidence="3 4">
    <name type="scientific">Vannielia litorea</name>
    <dbReference type="NCBI Taxonomy" id="1217970"/>
    <lineage>
        <taxon>Bacteria</taxon>
        <taxon>Pseudomonadati</taxon>
        <taxon>Pseudomonadota</taxon>
        <taxon>Alphaproteobacteria</taxon>
        <taxon>Rhodobacterales</taxon>
        <taxon>Paracoccaceae</taxon>
        <taxon>Vannielia</taxon>
    </lineage>
</organism>
<protein>
    <recommendedName>
        <fullName evidence="2">DUF305 domain-containing protein</fullName>
    </recommendedName>
</protein>
<dbReference type="RefSeq" id="WP_074257506.1">
    <property type="nucleotide sequence ID" value="NZ_FSRL01000001.1"/>
</dbReference>
<reference evidence="4" key="1">
    <citation type="submission" date="2016-11" db="EMBL/GenBank/DDBJ databases">
        <authorList>
            <person name="Varghese N."/>
            <person name="Submissions S."/>
        </authorList>
    </citation>
    <scope>NUCLEOTIDE SEQUENCE [LARGE SCALE GENOMIC DNA]</scope>
    <source>
        <strain evidence="4">DSM 29440</strain>
    </source>
</reference>
<keyword evidence="1" id="KW-0472">Membrane</keyword>
<evidence type="ECO:0000313" key="4">
    <source>
        <dbReference type="Proteomes" id="UP000184932"/>
    </source>
</evidence>
<feature type="domain" description="DUF305" evidence="2">
    <location>
        <begin position="94"/>
        <end position="180"/>
    </location>
</feature>
<dbReference type="OrthoDB" id="517560at2"/>
<gene>
    <name evidence="3" type="ORF">SAMN05444002_0102</name>
</gene>
<evidence type="ECO:0000259" key="2">
    <source>
        <dbReference type="Pfam" id="PF03713"/>
    </source>
</evidence>
<evidence type="ECO:0000256" key="1">
    <source>
        <dbReference type="SAM" id="Phobius"/>
    </source>
</evidence>
<proteinExistence type="predicted"/>
<sequence>MTYTRFAAMIATSTVVMFGLMYLNTYALGHVFFSQTRAWMALLMGAVMAGIMLGFMWPMYPGRGVKLAILGGAVAVFALSLFLVRSQLTVGGISYMRAMIPHHSIAVMTSGRAGIEDARVRKLADNIIAAQNREIAEMRWLIAELEAGRSTEAAYEDPAPVPGSVEGALTTVRLSTLYPAPLTASEASALIEAPTGGCNFSQTADDTPILWTSAAGDVAAMRLNGTDLRLGGGDGRFAADRLTVEVTPLGEEAGFRSDAALVFSIADGPVRGYRGFWSCAQ</sequence>
<keyword evidence="1" id="KW-1133">Transmembrane helix</keyword>
<keyword evidence="1" id="KW-0812">Transmembrane</keyword>